<dbReference type="InterPro" id="IPR011453">
    <property type="entry name" value="DUF1559"/>
</dbReference>
<dbReference type="SUPFAM" id="SSF54523">
    <property type="entry name" value="Pili subunits"/>
    <property type="match status" value="1"/>
</dbReference>
<reference evidence="2 3" key="1">
    <citation type="journal article" name="Front. Microbiol.">
        <title>Sugar Metabolism of the First Thermophilic Planctomycete Thermogutta terrifontis: Comparative Genomic and Transcriptomic Approaches.</title>
        <authorList>
            <person name="Elcheninov A.G."/>
            <person name="Menzel P."/>
            <person name="Gudbergsdottir S.R."/>
            <person name="Slesarev A.I."/>
            <person name="Kadnikov V.V."/>
            <person name="Krogh A."/>
            <person name="Bonch-Osmolovskaya E.A."/>
            <person name="Peng X."/>
            <person name="Kublanov I.V."/>
        </authorList>
    </citation>
    <scope>NUCLEOTIDE SEQUENCE [LARGE SCALE GENOMIC DNA]</scope>
    <source>
        <strain evidence="2 3">R1</strain>
    </source>
</reference>
<dbReference type="KEGG" id="ttf:THTE_2761"/>
<dbReference type="PANTHER" id="PTHR30093:SF2">
    <property type="entry name" value="TYPE II SECRETION SYSTEM PROTEIN H"/>
    <property type="match status" value="1"/>
</dbReference>
<evidence type="ECO:0000313" key="2">
    <source>
        <dbReference type="EMBL" id="ASV75363.1"/>
    </source>
</evidence>
<dbReference type="Proteomes" id="UP000215086">
    <property type="component" value="Chromosome"/>
</dbReference>
<protein>
    <recommendedName>
        <fullName evidence="1">DUF1559 domain-containing protein</fullName>
    </recommendedName>
</protein>
<organism evidence="2 3">
    <name type="scientific">Thermogutta terrifontis</name>
    <dbReference type="NCBI Taxonomy" id="1331910"/>
    <lineage>
        <taxon>Bacteria</taxon>
        <taxon>Pseudomonadati</taxon>
        <taxon>Planctomycetota</taxon>
        <taxon>Planctomycetia</taxon>
        <taxon>Pirellulales</taxon>
        <taxon>Thermoguttaceae</taxon>
        <taxon>Thermogutta</taxon>
    </lineage>
</organism>
<dbReference type="Pfam" id="PF07596">
    <property type="entry name" value="SBP_bac_10"/>
    <property type="match status" value="1"/>
</dbReference>
<dbReference type="Gene3D" id="3.30.700.10">
    <property type="entry name" value="Glycoprotein, Type 4 Pilin"/>
    <property type="match status" value="1"/>
</dbReference>
<dbReference type="InterPro" id="IPR045584">
    <property type="entry name" value="Pilin-like"/>
</dbReference>
<gene>
    <name evidence="2" type="ORF">THTE_2761</name>
</gene>
<evidence type="ECO:0000313" key="3">
    <source>
        <dbReference type="Proteomes" id="UP000215086"/>
    </source>
</evidence>
<dbReference type="RefSeq" id="WP_420823846.1">
    <property type="nucleotide sequence ID" value="NZ_CP018477.1"/>
</dbReference>
<keyword evidence="3" id="KW-1185">Reference proteome</keyword>
<dbReference type="EMBL" id="CP018477">
    <property type="protein sequence ID" value="ASV75363.1"/>
    <property type="molecule type" value="Genomic_DNA"/>
</dbReference>
<evidence type="ECO:0000259" key="1">
    <source>
        <dbReference type="Pfam" id="PF07596"/>
    </source>
</evidence>
<accession>A0A286RHC9</accession>
<name>A0A286RHC9_9BACT</name>
<proteinExistence type="predicted"/>
<sequence length="243" mass="27302">MVVIAIVAILVSLLLPATQMAREAARSAQCRSHLRQIGIAVHHYANLHDGVMPFHVGEGDLTDPSQSAVEALLPFCENNRAIFACPGDVGTREDSTPFSKSLGTSYKLEGRAFSQRFLPERIVMEYDKKTGTWKPKKKESKPWFVRRLEDHIQGYDTKKAAEGKELKPEDRVQSHQIQLARDLFEPWKAGEIKSFPLRGVFTVQPFHAGHMNVLFVDGHVVTVGSKTEWELLRGKDPNAKDDD</sequence>
<dbReference type="PANTHER" id="PTHR30093">
    <property type="entry name" value="GENERAL SECRETION PATHWAY PROTEIN G"/>
    <property type="match status" value="1"/>
</dbReference>
<dbReference type="AlphaFoldDB" id="A0A286RHC9"/>
<feature type="domain" description="DUF1559" evidence="1">
    <location>
        <begin position="19"/>
        <end position="79"/>
    </location>
</feature>